<dbReference type="GO" id="GO:0008972">
    <property type="term" value="F:phosphomethylpyrimidine kinase activity"/>
    <property type="evidence" value="ECO:0007669"/>
    <property type="project" value="InterPro"/>
</dbReference>
<evidence type="ECO:0000256" key="1">
    <source>
        <dbReference type="ARBA" id="ARBA00004948"/>
    </source>
</evidence>
<reference evidence="4 5" key="1">
    <citation type="submission" date="2019-10" db="EMBL/GenBank/DDBJ databases">
        <title>Glaciimonas soli sp. nov., a psychrophilic bacterium isolated from the forest soil of a high elevation mountain in Taiwan.</title>
        <authorList>
            <person name="Wang L.-T."/>
            <person name="Shieh W.Y."/>
        </authorList>
    </citation>
    <scope>NUCLEOTIDE SEQUENCE [LARGE SCALE GENOMIC DNA]</scope>
    <source>
        <strain evidence="4 5">GS1</strain>
    </source>
</reference>
<dbReference type="SUPFAM" id="SSF53613">
    <property type="entry name" value="Ribokinase-like"/>
    <property type="match status" value="1"/>
</dbReference>
<protein>
    <recommendedName>
        <fullName evidence="2">hydroxymethylpyrimidine kinase</fullName>
        <ecNumber evidence="2">2.7.1.49</ecNumber>
    </recommendedName>
</protein>
<dbReference type="CDD" id="cd01169">
    <property type="entry name" value="HMPP_kinase"/>
    <property type="match status" value="1"/>
</dbReference>
<evidence type="ECO:0000256" key="2">
    <source>
        <dbReference type="ARBA" id="ARBA00012135"/>
    </source>
</evidence>
<gene>
    <name evidence="4" type="ORF">GEV47_11725</name>
</gene>
<dbReference type="InterPro" id="IPR013749">
    <property type="entry name" value="PM/HMP-P_kinase-1"/>
</dbReference>
<dbReference type="Proteomes" id="UP000451565">
    <property type="component" value="Unassembled WGS sequence"/>
</dbReference>
<dbReference type="GO" id="GO:0009228">
    <property type="term" value="P:thiamine biosynthetic process"/>
    <property type="evidence" value="ECO:0007669"/>
    <property type="project" value="InterPro"/>
</dbReference>
<dbReference type="PANTHER" id="PTHR20858:SF17">
    <property type="entry name" value="HYDROXYMETHYLPYRIMIDINE_PHOSPHOMETHYLPYRIMIDINE KINASE THI20-RELATED"/>
    <property type="match status" value="1"/>
</dbReference>
<evidence type="ECO:0000313" key="5">
    <source>
        <dbReference type="Proteomes" id="UP000451565"/>
    </source>
</evidence>
<accession>A0A843YUG4</accession>
<keyword evidence="4" id="KW-0418">Kinase</keyword>
<dbReference type="RefSeq" id="WP_322741620.1">
    <property type="nucleotide sequence ID" value="NZ_WINI01000006.1"/>
</dbReference>
<dbReference type="InterPro" id="IPR029056">
    <property type="entry name" value="Ribokinase-like"/>
</dbReference>
<keyword evidence="5" id="KW-1185">Reference proteome</keyword>
<dbReference type="InterPro" id="IPR004399">
    <property type="entry name" value="HMP/HMP-P_kinase_dom"/>
</dbReference>
<keyword evidence="4" id="KW-0808">Transferase</keyword>
<dbReference type="GO" id="GO:0005829">
    <property type="term" value="C:cytosol"/>
    <property type="evidence" value="ECO:0007669"/>
    <property type="project" value="TreeGrafter"/>
</dbReference>
<feature type="domain" description="Pyridoxamine kinase/Phosphomethylpyrimidine kinase" evidence="3">
    <location>
        <begin position="20"/>
        <end position="262"/>
    </location>
</feature>
<evidence type="ECO:0000313" key="4">
    <source>
        <dbReference type="EMBL" id="MQR01344.1"/>
    </source>
</evidence>
<comment type="caution">
    <text evidence="4">The sequence shown here is derived from an EMBL/GenBank/DDBJ whole genome shotgun (WGS) entry which is preliminary data.</text>
</comment>
<dbReference type="EC" id="2.7.1.49" evidence="2"/>
<sequence>MQNQTSPTISPLILTFGVADPVGASGIQADLATFAAMGCHGLSAITSILIGDTARIEDTQEIDADWVADQARVLLEDMQISAFKVGAVGSIESVSVIAEIVSDYPEMPLILDPFLTMMPDQGQDSEDLLTAIRELLIPQTTVMFVSAVELSRLAETWREPSTEDMCAVDAMHIIGLGCEFLFVTGTPSNAGTVSNILFNDTGIVRQDSWQRVSGAFIGAGTTLSAATAAMLANGLDVPEAVTEAQEFTLAAVTAAQRIGMGKLVPDRFFWAREDNPGNPDAVDDGDETSP</sequence>
<dbReference type="Pfam" id="PF08543">
    <property type="entry name" value="Phos_pyr_kin"/>
    <property type="match status" value="1"/>
</dbReference>
<name>A0A843YUG4_9BURK</name>
<dbReference type="GO" id="GO:0008902">
    <property type="term" value="F:hydroxymethylpyrimidine kinase activity"/>
    <property type="evidence" value="ECO:0007669"/>
    <property type="project" value="UniProtKB-EC"/>
</dbReference>
<organism evidence="4 5">
    <name type="scientific">Glaciimonas soli</name>
    <dbReference type="NCBI Taxonomy" id="2590999"/>
    <lineage>
        <taxon>Bacteria</taxon>
        <taxon>Pseudomonadati</taxon>
        <taxon>Pseudomonadota</taxon>
        <taxon>Betaproteobacteria</taxon>
        <taxon>Burkholderiales</taxon>
        <taxon>Oxalobacteraceae</taxon>
        <taxon>Glaciimonas</taxon>
    </lineage>
</organism>
<evidence type="ECO:0000259" key="3">
    <source>
        <dbReference type="Pfam" id="PF08543"/>
    </source>
</evidence>
<dbReference type="GO" id="GO:0009229">
    <property type="term" value="P:thiamine diphosphate biosynthetic process"/>
    <property type="evidence" value="ECO:0007669"/>
    <property type="project" value="UniProtKB-UniPathway"/>
</dbReference>
<dbReference type="AlphaFoldDB" id="A0A843YUG4"/>
<dbReference type="UniPathway" id="UPA00060">
    <property type="reaction ID" value="UER00138"/>
</dbReference>
<comment type="pathway">
    <text evidence="1">Cofactor biosynthesis; thiamine diphosphate biosynthesis.</text>
</comment>
<dbReference type="Gene3D" id="3.40.1190.20">
    <property type="match status" value="1"/>
</dbReference>
<dbReference type="PANTHER" id="PTHR20858">
    <property type="entry name" value="PHOSPHOMETHYLPYRIMIDINE KINASE"/>
    <property type="match status" value="1"/>
</dbReference>
<dbReference type="EMBL" id="WINI01000006">
    <property type="protein sequence ID" value="MQR01344.1"/>
    <property type="molecule type" value="Genomic_DNA"/>
</dbReference>
<proteinExistence type="predicted"/>